<dbReference type="AlphaFoldDB" id="A0A812KP26"/>
<proteinExistence type="predicted"/>
<keyword evidence="2" id="KW-1185">Reference proteome</keyword>
<evidence type="ECO:0000313" key="1">
    <source>
        <dbReference type="EMBL" id="CAE7230888.1"/>
    </source>
</evidence>
<dbReference type="InterPro" id="IPR036567">
    <property type="entry name" value="RHF-like"/>
</dbReference>
<sequence length="101" mass="11472">MQIQINTSNFDHSDALDAHVRETLERTVGRFGERVTRYEVHLSDLNGQAKAGPDDKRCLIEARPAGRDPLVVEDRAGDFYDAITTAAEKMRTSLERRLERT</sequence>
<gene>
    <name evidence="1" type="ORF">SNEC2469_LOCUS3556</name>
</gene>
<dbReference type="Proteomes" id="UP000601435">
    <property type="component" value="Unassembled WGS sequence"/>
</dbReference>
<dbReference type="SUPFAM" id="SSF69754">
    <property type="entry name" value="Ribosome binding protein Y (YfiA homologue)"/>
    <property type="match status" value="1"/>
</dbReference>
<reference evidence="1" key="1">
    <citation type="submission" date="2021-02" db="EMBL/GenBank/DDBJ databases">
        <authorList>
            <person name="Dougan E. K."/>
            <person name="Rhodes N."/>
            <person name="Thang M."/>
            <person name="Chan C."/>
        </authorList>
    </citation>
    <scope>NUCLEOTIDE SEQUENCE</scope>
</reference>
<dbReference type="Pfam" id="PF02482">
    <property type="entry name" value="Ribosomal_S30AE"/>
    <property type="match status" value="1"/>
</dbReference>
<dbReference type="InterPro" id="IPR003489">
    <property type="entry name" value="RHF/RaiA"/>
</dbReference>
<evidence type="ECO:0008006" key="3">
    <source>
        <dbReference type="Google" id="ProtNLM"/>
    </source>
</evidence>
<name>A0A812KP26_9DINO</name>
<dbReference type="EMBL" id="CAJNJA010007943">
    <property type="protein sequence ID" value="CAE7230888.1"/>
    <property type="molecule type" value="Genomic_DNA"/>
</dbReference>
<comment type="caution">
    <text evidence="1">The sequence shown here is derived from an EMBL/GenBank/DDBJ whole genome shotgun (WGS) entry which is preliminary data.</text>
</comment>
<evidence type="ECO:0000313" key="2">
    <source>
        <dbReference type="Proteomes" id="UP000601435"/>
    </source>
</evidence>
<dbReference type="Gene3D" id="3.30.160.100">
    <property type="entry name" value="Ribosome hibernation promotion factor-like"/>
    <property type="match status" value="1"/>
</dbReference>
<protein>
    <recommendedName>
        <fullName evidence="3">Ribosomal subunit interface protein</fullName>
    </recommendedName>
</protein>
<organism evidence="1 2">
    <name type="scientific">Symbiodinium necroappetens</name>
    <dbReference type="NCBI Taxonomy" id="1628268"/>
    <lineage>
        <taxon>Eukaryota</taxon>
        <taxon>Sar</taxon>
        <taxon>Alveolata</taxon>
        <taxon>Dinophyceae</taxon>
        <taxon>Suessiales</taxon>
        <taxon>Symbiodiniaceae</taxon>
        <taxon>Symbiodinium</taxon>
    </lineage>
</organism>
<accession>A0A812KP26</accession>